<evidence type="ECO:0000256" key="2">
    <source>
        <dbReference type="ARBA" id="ARBA00023157"/>
    </source>
</evidence>
<dbReference type="EMBL" id="MEVI01000003">
    <property type="protein sequence ID" value="OGC55129.1"/>
    <property type="molecule type" value="Genomic_DNA"/>
</dbReference>
<dbReference type="GO" id="GO:0003993">
    <property type="term" value="F:acid phosphatase activity"/>
    <property type="evidence" value="ECO:0007669"/>
    <property type="project" value="InterPro"/>
</dbReference>
<proteinExistence type="predicted"/>
<keyword evidence="1" id="KW-0732">Signal</keyword>
<feature type="region of interest" description="Disordered" evidence="3">
    <location>
        <begin position="1746"/>
        <end position="1785"/>
    </location>
</feature>
<dbReference type="Gene3D" id="2.60.120.200">
    <property type="match status" value="1"/>
</dbReference>
<sequence length="2314" mass="245980">MKFSNRGLSFGVFAFAKINFVNVCLRFFAALCIFIFLLLLYSGKSYAVVRTWDGEGTDGTCGGGVGDGEKWSCDANWSDDTQPGSSDIATFSSTSTKNSNIDSGFAGSVAGIDINSGYTGIITANTGLAIGSSNFDQAAGTFDSTSQTIDLNGAFTLSAGTFTATSETMTISSSLTISGSPVFSAGGGTITFDGTTTSVYSCNSVTFNAINISKGSSSNSVTISSNCTFPIAGTDPSTTAAITNNGTIDITGNWTHNGGYISNTGAFLIMTGTSVTFTGGVITLNGGTFPAGVTTLSVGDSLNNTGNVLPNGIDLTLTNTSGDDTLTCGTVTWNSVTISKGLQYDMNIGSSCVLPIAGTNPTTTAVLKNNGTINITGNWTHSGPYTQNAGSFLTVTGTSITAGTLILNGGTFPAGITTLSVAGDLYNATNLLPNGIDLTLTDSLGDDTLTCGTVTWNSVTLSKASTHGITFTSSCIIPIAGTNPSTSGAITNNGTINITGNWTSTGSYTSNVGAELIMTGTTITLTGNLTLNGGTFPSITTLSVTDSINNSGNVLPDGIDLTLNSSLGDDTLTCGTVTWDSMTINKGGSDDLALNDSCAMGDLTVIGTLILNPASAVSFTVTGNFSQTGGTFGGANLTIDLTGSAAQTLSMTGGTFSSVLRINKTGSNAASLISGFRTSSQTCTVVEGIFDTNGYSFDCGSTFTVEDGGTLRLVGSDPIETPTLNTGTTVTYKGDGDGSAESFPIRDWPYKNLTVLFTDASDTLDAPTSDTLTSSEVGYWKMNEGSGTVEDSSTNNNTATPTNAVFTATAPDIEDTNPFAMDFDGAGDYLNMGDSLNLAQNISVFTMAAWIRKDSNSGVDQIFGLSTGDSTADTRAGFATSGDELQCFGSAGDTEAVQTKTTSATNLITGLWYHVVCTIDYTNDTVTMYLNSVSQSATGTITFTATSTSNTASQRSSIGIDEDKSGNDYDGQIDEVRVYTRALTQNEMNALSAGFTTMAISSRTVTDNVTVSGGTFVSPTTLNIGGNFTNSANFTHNSGLVNFNGTSGTKTLTSGGDSFNDLTINDGGGSLTLELQDPLDVDDDLTITGGTLDTKSGVSNQINVGGDWSNSDTFTPRSGSVVLDGGDQSISGTTIFTNLTKNITTPARTLTFPASVAQTITGTMNLSGTLGNLLSLRSSITDTQAQIDPQGTRTISYLDVKDNYNVNSTFIETSGFNITNSLNNTGWDFNAPSATAPTSISQATDGTGYITFSTTVSETDSQDTRLKVEYSDDAGTSWYDLDLVSATPSGGSVSLSDSDTYQVGQSNPIDTSTGSITLTVVWDTKSSSNGNGSLDDTNQTDIRVRVTPSDFSEDGSVATSSSFEVDNLDPSGLSGLTATSTSTTAPLTWAGATEANFNHYEIWYGTNQTDVEARSGTASEWDNSDDTDLTNVSATSTIITGLTTGSTYYFRIWAIDNFGNEAFAATISKLITGPATSDDTTDPESFDLILPDDKSYINDQRPTFKWEGAIDDDGLDSYTFSVDNGASGDFKIENIKPSGTKDKKTSSYVISYSGFNTSSDSDDKISLYTKSSGSWGSGNDGKLKEGKRRWTVKAIDDADNDRTESSTVFVDLTGPTVNLNRVDSSNASGSSFDITSQRPTFYGKITDPLNGDSEQNEVAVGPKEVKLTIEKKGALGTYSTFLISNINISDTFFSSDGSEVTDNTKNTSDKYSDFSYRVNEDMPYGDYRITLSGKDELDNEGESKTFNLTISEPPPVPTPTPTPTPIPSETVTPTVTPSETPPPSIIEPITPIIEDVVDAVTDLYWDTVDTVTTVVTTVADGLADAISLLPAELIEFAGNLLSPIQPVIDQLVENIVITAEVWFDRDPTIISDVKVIEVGTDYAVIYWKTNHHATSKVNYGLSYDYGSDVYSKEKTTEHKLKITGLKPGTIYYYEVMSQNKNYVFDARHEFETTTSGSELFALVPETKEELRKPTLIKRSVDSLKKIPLFGRAVTAIDDAFAKRWASALTLATSVTLLNLPSVYNFTQIYLTAISKIPIYNIPYALFGLLKKKRHPWGVVYDSVTKQPLDPAVITLKDTKTGQQVQGISDIYGRYEFIVEPGAYSISVAKSNYVFPSKVLSEKSFDEVYEDIYLGESFVLMSHEKVNFNIPMDNISKDWNEEEKRRLKIAGTSRMLYKVTSLTYKLGFLISLLIYLMYPNLPNLSVIVLFGGITIFRRIRIKIKPWGIVARKDGKPVSNAVVRLINIQIPKLKLPPIVTNILGRYNFLVDKGIYQITVSLKRDDGTYQELYKSRPISMTRKYGQVNEDIILPKFD</sequence>
<dbReference type="GO" id="GO:0046872">
    <property type="term" value="F:metal ion binding"/>
    <property type="evidence" value="ECO:0007669"/>
    <property type="project" value="InterPro"/>
</dbReference>
<dbReference type="InterPro" id="IPR003961">
    <property type="entry name" value="FN3_dom"/>
</dbReference>
<dbReference type="Pfam" id="PF13385">
    <property type="entry name" value="Laminin_G_3"/>
    <property type="match status" value="1"/>
</dbReference>
<evidence type="ECO:0000256" key="3">
    <source>
        <dbReference type="SAM" id="MobiDB-lite"/>
    </source>
</evidence>
<evidence type="ECO:0000259" key="5">
    <source>
        <dbReference type="PROSITE" id="PS50853"/>
    </source>
</evidence>
<name>A0A1F4VDA4_UNCKA</name>
<dbReference type="SUPFAM" id="SSF49363">
    <property type="entry name" value="Purple acid phosphatase, N-terminal domain"/>
    <property type="match status" value="1"/>
</dbReference>
<protein>
    <recommendedName>
        <fullName evidence="5">Fibronectin type-III domain-containing protein</fullName>
    </recommendedName>
</protein>
<feature type="compositionally biased region" description="Pro residues" evidence="3">
    <location>
        <begin position="1752"/>
        <end position="1766"/>
    </location>
</feature>
<dbReference type="Proteomes" id="UP000176504">
    <property type="component" value="Unassembled WGS sequence"/>
</dbReference>
<dbReference type="InterPro" id="IPR013783">
    <property type="entry name" value="Ig-like_fold"/>
</dbReference>
<keyword evidence="2" id="KW-1015">Disulfide bond</keyword>
<gene>
    <name evidence="6" type="ORF">A3A78_04085</name>
</gene>
<feature type="transmembrane region" description="Helical" evidence="4">
    <location>
        <begin position="2203"/>
        <end position="2220"/>
    </location>
</feature>
<dbReference type="SMART" id="SM00060">
    <property type="entry name" value="FN3"/>
    <property type="match status" value="2"/>
</dbReference>
<dbReference type="InterPro" id="IPR008963">
    <property type="entry name" value="Purple_acid_Pase-like_N"/>
</dbReference>
<feature type="domain" description="Fibronectin type-III" evidence="5">
    <location>
        <begin position="1869"/>
        <end position="1957"/>
    </location>
</feature>
<dbReference type="CDD" id="cd00063">
    <property type="entry name" value="FN3"/>
    <property type="match status" value="1"/>
</dbReference>
<feature type="compositionally biased region" description="Polar residues" evidence="3">
    <location>
        <begin position="722"/>
        <end position="731"/>
    </location>
</feature>
<feature type="domain" description="Fibronectin type-III" evidence="5">
    <location>
        <begin position="1369"/>
        <end position="1475"/>
    </location>
</feature>
<evidence type="ECO:0000256" key="1">
    <source>
        <dbReference type="ARBA" id="ARBA00022729"/>
    </source>
</evidence>
<feature type="region of interest" description="Disordered" evidence="3">
    <location>
        <begin position="716"/>
        <end position="735"/>
    </location>
</feature>
<feature type="transmembrane region" description="Helical" evidence="4">
    <location>
        <begin position="20"/>
        <end position="41"/>
    </location>
</feature>
<evidence type="ECO:0000256" key="4">
    <source>
        <dbReference type="SAM" id="Phobius"/>
    </source>
</evidence>
<dbReference type="InterPro" id="IPR006558">
    <property type="entry name" value="LamG-like"/>
</dbReference>
<keyword evidence="4" id="KW-1133">Transmembrane helix</keyword>
<dbReference type="SUPFAM" id="SSF49899">
    <property type="entry name" value="Concanavalin A-like lectins/glucanases"/>
    <property type="match status" value="1"/>
</dbReference>
<evidence type="ECO:0000313" key="7">
    <source>
        <dbReference type="Proteomes" id="UP000176504"/>
    </source>
</evidence>
<accession>A0A1F4VDA4</accession>
<keyword evidence="4" id="KW-0472">Membrane</keyword>
<dbReference type="SUPFAM" id="SSF49464">
    <property type="entry name" value="Carboxypeptidase regulatory domain-like"/>
    <property type="match status" value="2"/>
</dbReference>
<dbReference type="Gene3D" id="2.60.40.10">
    <property type="entry name" value="Immunoglobulins"/>
    <property type="match status" value="3"/>
</dbReference>
<reference evidence="6 7" key="1">
    <citation type="journal article" date="2016" name="Nat. Commun.">
        <title>Thousands of microbial genomes shed light on interconnected biogeochemical processes in an aquifer system.</title>
        <authorList>
            <person name="Anantharaman K."/>
            <person name="Brown C.T."/>
            <person name="Hug L.A."/>
            <person name="Sharon I."/>
            <person name="Castelle C.J."/>
            <person name="Probst A.J."/>
            <person name="Thomas B.C."/>
            <person name="Singh A."/>
            <person name="Wilkins M.J."/>
            <person name="Karaoz U."/>
            <person name="Brodie E.L."/>
            <person name="Williams K.H."/>
            <person name="Hubbard S.S."/>
            <person name="Banfield J.F."/>
        </authorList>
    </citation>
    <scope>NUCLEOTIDE SEQUENCE [LARGE SCALE GENOMIC DNA]</scope>
</reference>
<dbReference type="Gene3D" id="2.60.40.1120">
    <property type="entry name" value="Carboxypeptidase-like, regulatory domain"/>
    <property type="match status" value="1"/>
</dbReference>
<dbReference type="SMART" id="SM00560">
    <property type="entry name" value="LamGL"/>
    <property type="match status" value="1"/>
</dbReference>
<keyword evidence="4" id="KW-0812">Transmembrane</keyword>
<dbReference type="InterPro" id="IPR013320">
    <property type="entry name" value="ConA-like_dom_sf"/>
</dbReference>
<dbReference type="InterPro" id="IPR036116">
    <property type="entry name" value="FN3_sf"/>
</dbReference>
<feature type="compositionally biased region" description="Low complexity" evidence="3">
    <location>
        <begin position="1767"/>
        <end position="1778"/>
    </location>
</feature>
<comment type="caution">
    <text evidence="6">The sequence shown here is derived from an EMBL/GenBank/DDBJ whole genome shotgun (WGS) entry which is preliminary data.</text>
</comment>
<dbReference type="SUPFAM" id="SSF49265">
    <property type="entry name" value="Fibronectin type III"/>
    <property type="match status" value="1"/>
</dbReference>
<organism evidence="6 7">
    <name type="scientific">candidate division WWE3 bacterium RIFCSPLOWO2_01_FULL_41_18</name>
    <dbReference type="NCBI Taxonomy" id="1802625"/>
    <lineage>
        <taxon>Bacteria</taxon>
        <taxon>Katanobacteria</taxon>
    </lineage>
</organism>
<evidence type="ECO:0000313" key="6">
    <source>
        <dbReference type="EMBL" id="OGC55129.1"/>
    </source>
</evidence>
<dbReference type="PROSITE" id="PS50853">
    <property type="entry name" value="FN3"/>
    <property type="match status" value="2"/>
</dbReference>
<dbReference type="InterPro" id="IPR008969">
    <property type="entry name" value="CarboxyPept-like_regulatory"/>
</dbReference>